<gene>
    <name evidence="1" type="ORF">NOCA2480035</name>
</gene>
<dbReference type="EMBL" id="CZKA01000043">
    <property type="protein sequence ID" value="CUR57973.1"/>
    <property type="molecule type" value="Genomic_DNA"/>
</dbReference>
<dbReference type="PANTHER" id="PTHR43434">
    <property type="entry name" value="PHOSPHOGLYCOLATE PHOSPHATASE"/>
    <property type="match status" value="1"/>
</dbReference>
<evidence type="ECO:0000313" key="1">
    <source>
        <dbReference type="EMBL" id="CUR57973.1"/>
    </source>
</evidence>
<dbReference type="InterPro" id="IPR006439">
    <property type="entry name" value="HAD-SF_hydro_IA"/>
</dbReference>
<dbReference type="Gene3D" id="3.40.50.1000">
    <property type="entry name" value="HAD superfamily/HAD-like"/>
    <property type="match status" value="1"/>
</dbReference>
<accession>A0A2P2C7J7</accession>
<dbReference type="NCBIfam" id="TIGR01549">
    <property type="entry name" value="HAD-SF-IA-v1"/>
    <property type="match status" value="1"/>
</dbReference>
<dbReference type="InterPro" id="IPR023198">
    <property type="entry name" value="PGP-like_dom2"/>
</dbReference>
<dbReference type="Pfam" id="PF00702">
    <property type="entry name" value="Hydrolase"/>
    <property type="match status" value="1"/>
</dbReference>
<dbReference type="Gene3D" id="1.10.150.240">
    <property type="entry name" value="Putative phosphatase, domain 2"/>
    <property type="match status" value="1"/>
</dbReference>
<dbReference type="GO" id="GO:0006281">
    <property type="term" value="P:DNA repair"/>
    <property type="evidence" value="ECO:0007669"/>
    <property type="project" value="TreeGrafter"/>
</dbReference>
<dbReference type="InterPro" id="IPR023214">
    <property type="entry name" value="HAD_sf"/>
</dbReference>
<dbReference type="GO" id="GO:0008967">
    <property type="term" value="F:phosphoglycolate phosphatase activity"/>
    <property type="evidence" value="ECO:0007669"/>
    <property type="project" value="TreeGrafter"/>
</dbReference>
<dbReference type="GO" id="GO:0005829">
    <property type="term" value="C:cytosol"/>
    <property type="evidence" value="ECO:0007669"/>
    <property type="project" value="TreeGrafter"/>
</dbReference>
<dbReference type="PRINTS" id="PR00413">
    <property type="entry name" value="HADHALOGNASE"/>
</dbReference>
<sequence length="230" mass="24248">MTDLSECSPLDTVVLDLDGTLVDSVYAHVWTWHEAFRDVGLDVPTWRIHRAIGMGKDRLVAAVSSEAVEASVGDDVRQRQAERYEPLSHHLSATPGASDLLAALKAHGLKVALASSGSRDSVVESIVMLGADEWIDGWICGEDSVASKPDPDPVLRAVQAVHGRCAFVVGDATWDMESACESGRPSVGLLTGGVGEAELRAAGAVLVYPDPTALLTSLDHALESLGGVID</sequence>
<organism evidence="1">
    <name type="scientific">metagenome</name>
    <dbReference type="NCBI Taxonomy" id="256318"/>
    <lineage>
        <taxon>unclassified sequences</taxon>
        <taxon>metagenomes</taxon>
    </lineage>
</organism>
<protein>
    <submittedName>
        <fullName evidence="1">Putative HAD-superfamily hydrolase, subfamily IA</fullName>
    </submittedName>
</protein>
<reference evidence="1" key="1">
    <citation type="submission" date="2015-08" db="EMBL/GenBank/DDBJ databases">
        <authorList>
            <person name="Babu N.S."/>
            <person name="Beckwith C.J."/>
            <person name="Beseler K.G."/>
            <person name="Brison A."/>
            <person name="Carone J.V."/>
            <person name="Caskin T.P."/>
            <person name="Diamond M."/>
            <person name="Durham M.E."/>
            <person name="Foxe J.M."/>
            <person name="Go M."/>
            <person name="Henderson B.A."/>
            <person name="Jones I.B."/>
            <person name="McGettigan J.A."/>
            <person name="Micheletti S.J."/>
            <person name="Nasrallah M.E."/>
            <person name="Ortiz D."/>
            <person name="Piller C.R."/>
            <person name="Privatt S.R."/>
            <person name="Schneider S.L."/>
            <person name="Sharp S."/>
            <person name="Smith T.C."/>
            <person name="Stanton J.D."/>
            <person name="Ullery H.E."/>
            <person name="Wilson R.J."/>
            <person name="Serrano M.G."/>
            <person name="Buck G."/>
            <person name="Lee V."/>
            <person name="Wang Y."/>
            <person name="Carvalho R."/>
            <person name="Voegtly L."/>
            <person name="Shi R."/>
            <person name="Duckworth R."/>
            <person name="Johnson A."/>
            <person name="Loviza R."/>
            <person name="Walstead R."/>
            <person name="Shah Z."/>
            <person name="Kiflezghi M."/>
            <person name="Wade K."/>
            <person name="Ball S.L."/>
            <person name="Bradley K.W."/>
            <person name="Asai D.J."/>
            <person name="Bowman C.A."/>
            <person name="Russell D.A."/>
            <person name="Pope W.H."/>
            <person name="Jacobs-Sera D."/>
            <person name="Hendrix R.W."/>
            <person name="Hatfull G.F."/>
        </authorList>
    </citation>
    <scope>NUCLEOTIDE SEQUENCE</scope>
</reference>
<proteinExistence type="predicted"/>
<dbReference type="InterPro" id="IPR036412">
    <property type="entry name" value="HAD-like_sf"/>
</dbReference>
<dbReference type="SFLD" id="SFLDG01129">
    <property type="entry name" value="C1.5:_HAD__Beta-PGM__Phosphata"/>
    <property type="match status" value="1"/>
</dbReference>
<dbReference type="SFLD" id="SFLDS00003">
    <property type="entry name" value="Haloacid_Dehalogenase"/>
    <property type="match status" value="1"/>
</dbReference>
<name>A0A2P2C7J7_9ZZZZ</name>
<dbReference type="SUPFAM" id="SSF56784">
    <property type="entry name" value="HAD-like"/>
    <property type="match status" value="1"/>
</dbReference>
<dbReference type="PANTHER" id="PTHR43434:SF16">
    <property type="entry name" value="BLL8046 PROTEIN"/>
    <property type="match status" value="1"/>
</dbReference>
<dbReference type="AlphaFoldDB" id="A0A2P2C7J7"/>
<dbReference type="InterPro" id="IPR050155">
    <property type="entry name" value="HAD-like_hydrolase_sf"/>
</dbReference>
<keyword evidence="1" id="KW-0378">Hydrolase</keyword>